<dbReference type="GO" id="GO:0000160">
    <property type="term" value="P:phosphorelay signal transduction system"/>
    <property type="evidence" value="ECO:0007669"/>
    <property type="project" value="InterPro"/>
</dbReference>
<evidence type="ECO:0000256" key="1">
    <source>
        <dbReference type="ARBA" id="ARBA00022553"/>
    </source>
</evidence>
<dbReference type="InterPro" id="IPR011006">
    <property type="entry name" value="CheY-like_superfamily"/>
</dbReference>
<gene>
    <name evidence="4" type="ORF">ENS82_13510</name>
</gene>
<dbReference type="SUPFAM" id="SSF52172">
    <property type="entry name" value="CheY-like"/>
    <property type="match status" value="1"/>
</dbReference>
<dbReference type="AlphaFoldDB" id="A0A7C3HTE5"/>
<dbReference type="Gene3D" id="3.40.50.2300">
    <property type="match status" value="1"/>
</dbReference>
<accession>A0A7C3HTE5</accession>
<feature type="modified residue" description="4-aspartylphosphate" evidence="2">
    <location>
        <position position="58"/>
    </location>
</feature>
<name>A0A7C3HTE5_MEIRU</name>
<dbReference type="PANTHER" id="PTHR44591:SF18">
    <property type="entry name" value="REGULATORY PROTEIN"/>
    <property type="match status" value="1"/>
</dbReference>
<sequence length="130" mass="14561">MADAVPSNKVLVVTSSQTLRALLELVIEEHGIEVQFHETAKEGLDYLKAHTPRAIVLDDAIEIDPFSIASRLKMSRRLREVPVVLLTTDGDERTKLTAEFARVDHVISKPVDRKAFSNILRHLPQQQPSA</sequence>
<dbReference type="SMART" id="SM00448">
    <property type="entry name" value="REC"/>
    <property type="match status" value="1"/>
</dbReference>
<protein>
    <submittedName>
        <fullName evidence="4">Response regulator</fullName>
    </submittedName>
</protein>
<keyword evidence="1 2" id="KW-0597">Phosphoprotein</keyword>
<evidence type="ECO:0000313" key="4">
    <source>
        <dbReference type="EMBL" id="HFG21702.1"/>
    </source>
</evidence>
<dbReference type="PROSITE" id="PS50110">
    <property type="entry name" value="RESPONSE_REGULATORY"/>
    <property type="match status" value="1"/>
</dbReference>
<comment type="caution">
    <text evidence="4">The sequence shown here is derived from an EMBL/GenBank/DDBJ whole genome shotgun (WGS) entry which is preliminary data.</text>
</comment>
<dbReference type="PANTHER" id="PTHR44591">
    <property type="entry name" value="STRESS RESPONSE REGULATOR PROTEIN 1"/>
    <property type="match status" value="1"/>
</dbReference>
<reference evidence="4" key="1">
    <citation type="journal article" date="2020" name="mSystems">
        <title>Genome- and Community-Level Interaction Insights into Carbon Utilization and Element Cycling Functions of Hydrothermarchaeota in Hydrothermal Sediment.</title>
        <authorList>
            <person name="Zhou Z."/>
            <person name="Liu Y."/>
            <person name="Xu W."/>
            <person name="Pan J."/>
            <person name="Luo Z.H."/>
            <person name="Li M."/>
        </authorList>
    </citation>
    <scope>NUCLEOTIDE SEQUENCE [LARGE SCALE GENOMIC DNA]</scope>
    <source>
        <strain evidence="4">SpSt-524</strain>
    </source>
</reference>
<dbReference type="Pfam" id="PF00072">
    <property type="entry name" value="Response_reg"/>
    <property type="match status" value="1"/>
</dbReference>
<organism evidence="4">
    <name type="scientific">Meiothermus ruber</name>
    <dbReference type="NCBI Taxonomy" id="277"/>
    <lineage>
        <taxon>Bacteria</taxon>
        <taxon>Thermotogati</taxon>
        <taxon>Deinococcota</taxon>
        <taxon>Deinococci</taxon>
        <taxon>Thermales</taxon>
        <taxon>Thermaceae</taxon>
        <taxon>Meiothermus</taxon>
    </lineage>
</organism>
<proteinExistence type="predicted"/>
<dbReference type="InterPro" id="IPR050595">
    <property type="entry name" value="Bact_response_regulator"/>
</dbReference>
<dbReference type="EMBL" id="DSWI01000033">
    <property type="protein sequence ID" value="HFG21702.1"/>
    <property type="molecule type" value="Genomic_DNA"/>
</dbReference>
<evidence type="ECO:0000256" key="2">
    <source>
        <dbReference type="PROSITE-ProRule" id="PRU00169"/>
    </source>
</evidence>
<feature type="domain" description="Response regulatory" evidence="3">
    <location>
        <begin position="9"/>
        <end position="124"/>
    </location>
</feature>
<dbReference type="InterPro" id="IPR001789">
    <property type="entry name" value="Sig_transdc_resp-reg_receiver"/>
</dbReference>
<evidence type="ECO:0000259" key="3">
    <source>
        <dbReference type="PROSITE" id="PS50110"/>
    </source>
</evidence>